<evidence type="ECO:0000313" key="1">
    <source>
        <dbReference type="EMBL" id="RMX48044.1"/>
    </source>
</evidence>
<dbReference type="AlphaFoldDB" id="A0A3M6U3D0"/>
<reference evidence="1 2" key="1">
    <citation type="journal article" date="2018" name="Sci. Rep.">
        <title>Comparative analysis of the Pocillopora damicornis genome highlights role of immune system in coral evolution.</title>
        <authorList>
            <person name="Cunning R."/>
            <person name="Bay R.A."/>
            <person name="Gillette P."/>
            <person name="Baker A.C."/>
            <person name="Traylor-Knowles N."/>
        </authorList>
    </citation>
    <scope>NUCLEOTIDE SEQUENCE [LARGE SCALE GENOMIC DNA]</scope>
    <source>
        <strain evidence="1">RSMAS</strain>
        <tissue evidence="1">Whole animal</tissue>
    </source>
</reference>
<accession>A0A3M6U3D0</accession>
<organism evidence="1 2">
    <name type="scientific">Pocillopora damicornis</name>
    <name type="common">Cauliflower coral</name>
    <name type="synonym">Millepora damicornis</name>
    <dbReference type="NCBI Taxonomy" id="46731"/>
    <lineage>
        <taxon>Eukaryota</taxon>
        <taxon>Metazoa</taxon>
        <taxon>Cnidaria</taxon>
        <taxon>Anthozoa</taxon>
        <taxon>Hexacorallia</taxon>
        <taxon>Scleractinia</taxon>
        <taxon>Astrocoeniina</taxon>
        <taxon>Pocilloporidae</taxon>
        <taxon>Pocillopora</taxon>
    </lineage>
</organism>
<protein>
    <submittedName>
        <fullName evidence="1">Uncharacterized protein</fullName>
    </submittedName>
</protein>
<sequence length="144" mass="16421">MSLRQYTSLEQGPVTNVIHWLQNRNLPANPLCCAQCNDAMDVKERNDGHVDGFHRTERIEEVTSLAEATSEKEVVSGNEAHKREATIFFIQKLIGPPGAKLFETISLCRKTRSLRSNSFFEEFPRVPFGKLLLTIYFFSAEDSR</sequence>
<name>A0A3M6U3D0_POCDA</name>
<comment type="caution">
    <text evidence="1">The sequence shown here is derived from an EMBL/GenBank/DDBJ whole genome shotgun (WGS) entry which is preliminary data.</text>
</comment>
<gene>
    <name evidence="1" type="ORF">pdam_00002693</name>
</gene>
<dbReference type="EMBL" id="RCHS01002311">
    <property type="protein sequence ID" value="RMX48044.1"/>
    <property type="molecule type" value="Genomic_DNA"/>
</dbReference>
<dbReference type="Proteomes" id="UP000275408">
    <property type="component" value="Unassembled WGS sequence"/>
</dbReference>
<keyword evidence="2" id="KW-1185">Reference proteome</keyword>
<proteinExistence type="predicted"/>
<evidence type="ECO:0000313" key="2">
    <source>
        <dbReference type="Proteomes" id="UP000275408"/>
    </source>
</evidence>